<accession>A0ABR8UF23</accession>
<organism evidence="1 2">
    <name type="scientific">Sporosarcina quadrami</name>
    <dbReference type="NCBI Taxonomy" id="2762234"/>
    <lineage>
        <taxon>Bacteria</taxon>
        <taxon>Bacillati</taxon>
        <taxon>Bacillota</taxon>
        <taxon>Bacilli</taxon>
        <taxon>Bacillales</taxon>
        <taxon>Caryophanaceae</taxon>
        <taxon>Sporosarcina</taxon>
    </lineage>
</organism>
<evidence type="ECO:0000313" key="1">
    <source>
        <dbReference type="EMBL" id="MBD7986299.1"/>
    </source>
</evidence>
<dbReference type="InterPro" id="IPR011990">
    <property type="entry name" value="TPR-like_helical_dom_sf"/>
</dbReference>
<gene>
    <name evidence="1" type="ORF">H9649_17145</name>
</gene>
<name>A0ABR8UF23_9BACL</name>
<dbReference type="RefSeq" id="WP_191696122.1">
    <property type="nucleotide sequence ID" value="NZ_JACSQN010000027.1"/>
</dbReference>
<keyword evidence="2" id="KW-1185">Reference proteome</keyword>
<protein>
    <submittedName>
        <fullName evidence="1">Tetratricopeptide repeat protein</fullName>
    </submittedName>
</protein>
<evidence type="ECO:0000313" key="2">
    <source>
        <dbReference type="Proteomes" id="UP000626786"/>
    </source>
</evidence>
<dbReference type="SUPFAM" id="SSF48452">
    <property type="entry name" value="TPR-like"/>
    <property type="match status" value="2"/>
</dbReference>
<dbReference type="Gene3D" id="1.25.40.10">
    <property type="entry name" value="Tetratricopeptide repeat domain"/>
    <property type="match status" value="1"/>
</dbReference>
<dbReference type="Pfam" id="PF13424">
    <property type="entry name" value="TPR_12"/>
    <property type="match status" value="1"/>
</dbReference>
<proteinExistence type="predicted"/>
<dbReference type="EMBL" id="JACSQN010000027">
    <property type="protein sequence ID" value="MBD7986299.1"/>
    <property type="molecule type" value="Genomic_DNA"/>
</dbReference>
<reference evidence="1 2" key="1">
    <citation type="submission" date="2020-08" db="EMBL/GenBank/DDBJ databases">
        <title>A Genomic Blueprint of the Chicken Gut Microbiome.</title>
        <authorList>
            <person name="Gilroy R."/>
            <person name="Ravi A."/>
            <person name="Getino M."/>
            <person name="Pursley I."/>
            <person name="Horton D.L."/>
            <person name="Alikhan N.-F."/>
            <person name="Baker D."/>
            <person name="Gharbi K."/>
            <person name="Hall N."/>
            <person name="Watson M."/>
            <person name="Adriaenssens E.M."/>
            <person name="Foster-Nyarko E."/>
            <person name="Jarju S."/>
            <person name="Secka A."/>
            <person name="Antonio M."/>
            <person name="Oren A."/>
            <person name="Chaudhuri R."/>
            <person name="La Ragione R.M."/>
            <person name="Hildebrand F."/>
            <person name="Pallen M.J."/>
        </authorList>
    </citation>
    <scope>NUCLEOTIDE SEQUENCE [LARGE SCALE GENOMIC DNA]</scope>
    <source>
        <strain evidence="1 2">Sa2YVA2</strain>
    </source>
</reference>
<comment type="caution">
    <text evidence="1">The sequence shown here is derived from an EMBL/GenBank/DDBJ whole genome shotgun (WGS) entry which is preliminary data.</text>
</comment>
<dbReference type="Proteomes" id="UP000626786">
    <property type="component" value="Unassembled WGS sequence"/>
</dbReference>
<sequence>MDETMDDKLKRAFDLFDNGNLEEAEALYDECLNEMDKGTAAYETALHMMGFTKSALGKYEEARLLYLQLREAAQSEQHTEKEQIALHQLGMVERMAGNYGKAQEYFLEEIAMLEQNNPTFHAGFAANYYEQGMILLKQHESDQAESIMKKSLLYAEKSGDPISIGCSLRGLGEISLVQERREEATDYCMQARMAFEGAGERNGVREIDELLQTE</sequence>